<dbReference type="GO" id="GO:0051287">
    <property type="term" value="F:NAD binding"/>
    <property type="evidence" value="ECO:0007669"/>
    <property type="project" value="InterPro"/>
</dbReference>
<dbReference type="EMBL" id="FNDN01000007">
    <property type="protein sequence ID" value="SDI37782.1"/>
    <property type="molecule type" value="Genomic_DNA"/>
</dbReference>
<dbReference type="Pfam" id="PF03720">
    <property type="entry name" value="UDPG_MGDP_dh_C"/>
    <property type="match status" value="1"/>
</dbReference>
<reference evidence="2 3" key="1">
    <citation type="submission" date="2016-10" db="EMBL/GenBank/DDBJ databases">
        <authorList>
            <person name="de Groot N.N."/>
        </authorList>
    </citation>
    <scope>NUCLEOTIDE SEQUENCE [LARGE SCALE GENOMIC DNA]</scope>
    <source>
        <strain evidence="2 3">DSM 44892</strain>
    </source>
</reference>
<feature type="domain" description="UDP-glucose/GDP-mannose dehydrogenase C-terminal" evidence="1">
    <location>
        <begin position="95"/>
        <end position="178"/>
    </location>
</feature>
<evidence type="ECO:0000313" key="3">
    <source>
        <dbReference type="Proteomes" id="UP000183263"/>
    </source>
</evidence>
<sequence>MTKNGGYSTATTLSNYRTDRDGGIADHGIGDHGIGERGRPGKLPVLAVEYSPDAETDRTERRILSLVRQSCGPLTGARIAVLGSLAPAPDRGRHRAHDVVEQLGREGALVTAFAPEAPFRLRPVHTPAYASTPLDACRGADAVLVLGDRPELTALDPAAVRAMARGRVVVDGGHCLPRRRWVDTGWSFLTPLHPGPPYSTSTLSASLHSTSSTEGTLP</sequence>
<dbReference type="GO" id="GO:0016616">
    <property type="term" value="F:oxidoreductase activity, acting on the CH-OH group of donors, NAD or NADP as acceptor"/>
    <property type="evidence" value="ECO:0007669"/>
    <property type="project" value="InterPro"/>
</dbReference>
<gene>
    <name evidence="2" type="ORF">SAMN05444695_1076</name>
</gene>
<organism evidence="2 3">
    <name type="scientific">Rhodococcus triatomae</name>
    <dbReference type="NCBI Taxonomy" id="300028"/>
    <lineage>
        <taxon>Bacteria</taxon>
        <taxon>Bacillati</taxon>
        <taxon>Actinomycetota</taxon>
        <taxon>Actinomycetes</taxon>
        <taxon>Mycobacteriales</taxon>
        <taxon>Nocardiaceae</taxon>
        <taxon>Rhodococcus</taxon>
    </lineage>
</organism>
<dbReference type="SMART" id="SM00984">
    <property type="entry name" value="UDPG_MGDP_dh_C"/>
    <property type="match status" value="1"/>
</dbReference>
<name>A0A1G8K2X5_9NOCA</name>
<dbReference type="InterPro" id="IPR014027">
    <property type="entry name" value="UDP-Glc/GDP-Man_DH_C"/>
</dbReference>
<dbReference type="InterPro" id="IPR036220">
    <property type="entry name" value="UDP-Glc/GDP-Man_DH_C_sf"/>
</dbReference>
<dbReference type="RefSeq" id="WP_072740053.1">
    <property type="nucleotide sequence ID" value="NZ_CP048813.1"/>
</dbReference>
<dbReference type="AlphaFoldDB" id="A0A1G8K2X5"/>
<protein>
    <recommendedName>
        <fullName evidence="1">UDP-glucose/GDP-mannose dehydrogenase C-terminal domain-containing protein</fullName>
    </recommendedName>
</protein>
<evidence type="ECO:0000259" key="1">
    <source>
        <dbReference type="SMART" id="SM00984"/>
    </source>
</evidence>
<keyword evidence="3" id="KW-1185">Reference proteome</keyword>
<dbReference type="Proteomes" id="UP000183263">
    <property type="component" value="Unassembled WGS sequence"/>
</dbReference>
<proteinExistence type="predicted"/>
<dbReference type="OrthoDB" id="5193947at2"/>
<accession>A0A1G8K2X5</accession>
<evidence type="ECO:0000313" key="2">
    <source>
        <dbReference type="EMBL" id="SDI37782.1"/>
    </source>
</evidence>
<dbReference type="SUPFAM" id="SSF52413">
    <property type="entry name" value="UDP-glucose/GDP-mannose dehydrogenase C-terminal domain"/>
    <property type="match status" value="1"/>
</dbReference>
<dbReference type="Gene3D" id="3.40.50.720">
    <property type="entry name" value="NAD(P)-binding Rossmann-like Domain"/>
    <property type="match status" value="1"/>
</dbReference>